<dbReference type="AlphaFoldDB" id="A0A6I4TVZ6"/>
<sequence length="284" mass="32244">MTNPYRIEGPALISFSGGRTSAYMLKQIIDAHGGQLPDDVHVCFANTGKEREETLRFVHECSVRWGVLVRWLEWRRGEIGFEEVGFNSAHRKGEPFAALISTRGYLPNVARPWCSMSLKQAVCRKFALSVFGPGRYLSVVGLRYDEEGRVAEARRRTKSKKDAWNSATPLYNAKVTKRDVRAFWDAQGFDLGLLNFEGNCDGCFQKSVRLYEVERYAPGTLDWWIEQEERVAATAEPDARHWILGRSYSEIRDAIRRQPDMFMGAFDADPDDAECGLWCAGEAA</sequence>
<organism evidence="1 2">
    <name type="scientific">Croceibacterium xixiisoli</name>
    <dbReference type="NCBI Taxonomy" id="1476466"/>
    <lineage>
        <taxon>Bacteria</taxon>
        <taxon>Pseudomonadati</taxon>
        <taxon>Pseudomonadota</taxon>
        <taxon>Alphaproteobacteria</taxon>
        <taxon>Sphingomonadales</taxon>
        <taxon>Erythrobacteraceae</taxon>
        <taxon>Croceibacterium</taxon>
    </lineage>
</organism>
<proteinExistence type="predicted"/>
<comment type="caution">
    <text evidence="1">The sequence shown here is derived from an EMBL/GenBank/DDBJ whole genome shotgun (WGS) entry which is preliminary data.</text>
</comment>
<dbReference type="EMBL" id="WTYJ01000001">
    <property type="protein sequence ID" value="MXO98967.1"/>
    <property type="molecule type" value="Genomic_DNA"/>
</dbReference>
<dbReference type="OrthoDB" id="9774475at2"/>
<dbReference type="RefSeq" id="WP_161390555.1">
    <property type="nucleotide sequence ID" value="NZ_JBHSCP010000001.1"/>
</dbReference>
<protein>
    <submittedName>
        <fullName evidence="1">3'-phosphoadenosine 5'-phosphosulfate sulfotransferase</fullName>
    </submittedName>
</protein>
<dbReference type="SUPFAM" id="SSF52402">
    <property type="entry name" value="Adenine nucleotide alpha hydrolases-like"/>
    <property type="match status" value="1"/>
</dbReference>
<dbReference type="GO" id="GO:0016740">
    <property type="term" value="F:transferase activity"/>
    <property type="evidence" value="ECO:0007669"/>
    <property type="project" value="UniProtKB-KW"/>
</dbReference>
<evidence type="ECO:0000313" key="1">
    <source>
        <dbReference type="EMBL" id="MXO98967.1"/>
    </source>
</evidence>
<gene>
    <name evidence="1" type="ORF">GRI97_08195</name>
</gene>
<name>A0A6I4TVZ6_9SPHN</name>
<dbReference type="Gene3D" id="3.40.50.620">
    <property type="entry name" value="HUPs"/>
    <property type="match status" value="1"/>
</dbReference>
<keyword evidence="1" id="KW-0808">Transferase</keyword>
<accession>A0A6I4TVZ6</accession>
<reference evidence="1 2" key="1">
    <citation type="submission" date="2019-12" db="EMBL/GenBank/DDBJ databases">
        <title>Genomic-based taxomic classification of the family Erythrobacteraceae.</title>
        <authorList>
            <person name="Xu L."/>
        </authorList>
    </citation>
    <scope>NUCLEOTIDE SEQUENCE [LARGE SCALE GENOMIC DNA]</scope>
    <source>
        <strain evidence="1 2">S36</strain>
    </source>
</reference>
<keyword evidence="2" id="KW-1185">Reference proteome</keyword>
<dbReference type="InterPro" id="IPR014729">
    <property type="entry name" value="Rossmann-like_a/b/a_fold"/>
</dbReference>
<evidence type="ECO:0000313" key="2">
    <source>
        <dbReference type="Proteomes" id="UP000469430"/>
    </source>
</evidence>
<dbReference type="Proteomes" id="UP000469430">
    <property type="component" value="Unassembled WGS sequence"/>
</dbReference>